<dbReference type="GO" id="GO:0005634">
    <property type="term" value="C:nucleus"/>
    <property type="evidence" value="ECO:0007669"/>
    <property type="project" value="UniProtKB-SubCell"/>
</dbReference>
<feature type="non-terminal residue" evidence="7">
    <location>
        <position position="542"/>
    </location>
</feature>
<dbReference type="PANTHER" id="PTHR46481:SF10">
    <property type="entry name" value="ZINC FINGER BED DOMAIN-CONTAINING PROTEIN 39"/>
    <property type="match status" value="1"/>
</dbReference>
<comment type="caution">
    <text evidence="7">The sequence shown here is derived from an EMBL/GenBank/DDBJ whole genome shotgun (WGS) entry which is preliminary data.</text>
</comment>
<feature type="region of interest" description="Disordered" evidence="6">
    <location>
        <begin position="1"/>
        <end position="38"/>
    </location>
</feature>
<feature type="region of interest" description="Disordered" evidence="6">
    <location>
        <begin position="218"/>
        <end position="328"/>
    </location>
</feature>
<evidence type="ECO:0000256" key="6">
    <source>
        <dbReference type="SAM" id="MobiDB-lite"/>
    </source>
</evidence>
<name>A0AAD7EI35_9AGAR</name>
<feature type="compositionally biased region" description="Acidic residues" evidence="6">
    <location>
        <begin position="237"/>
        <end position="250"/>
    </location>
</feature>
<keyword evidence="4" id="KW-0862">Zinc</keyword>
<sequence>MSPQSATADPSKQAPRKRSAPKHLLDGSNGEAPSAAHQSIVNQTQARLDAAGAIAILIKAIEDLSAFLPPTVAEGTEEDEIHRVLTNIHGHDDEAMMDSTFNRRLDCLFKEDVKCRDANGRLHLIRRGELGMLMVVRYLRDIRWNAPEMNLEGAKAKLERVVKEMEFLSGTTRADARKAAPRRKPKQKTKPAKDVPSLSPADVAKEARYDQLFDAIMPGVRNGNSNYRPKKPNANLSEEEDDDFVDEENEPTASDPKKRKIFVVDGVPAVPPPKSKKPKTKSALAAPPPTIEVIDVDVESEDENLRTGGKRGPKSESRDHYWPPVATTKTGGNKRWSFTCRHCKIAITFKRTVGKTQLFGDQNPAPNLGNLSTHLKQQHDGVPVPSDVRPGETRGISASSAKIMADFLVDGKLNPAINSTQKNFYKIFAAWIIEDDLAFTTGETPGIERLFAFMRARFLLPSDTTVRNTLASMFGEMYEVVKSDLAAVKSKIAVATDTWTTRAMTWTFAGSIASWITSDWELVERVIDFHPIEDKEHEGQYA</sequence>
<feature type="compositionally biased region" description="Basic residues" evidence="6">
    <location>
        <begin position="179"/>
        <end position="190"/>
    </location>
</feature>
<dbReference type="Proteomes" id="UP001218218">
    <property type="component" value="Unassembled WGS sequence"/>
</dbReference>
<evidence type="ECO:0000313" key="7">
    <source>
        <dbReference type="EMBL" id="KAJ7323360.1"/>
    </source>
</evidence>
<feature type="region of interest" description="Disordered" evidence="6">
    <location>
        <begin position="172"/>
        <end position="203"/>
    </location>
</feature>
<evidence type="ECO:0000256" key="2">
    <source>
        <dbReference type="ARBA" id="ARBA00022723"/>
    </source>
</evidence>
<dbReference type="GO" id="GO:0008270">
    <property type="term" value="F:zinc ion binding"/>
    <property type="evidence" value="ECO:0007669"/>
    <property type="project" value="UniProtKB-KW"/>
</dbReference>
<keyword evidence="5" id="KW-0539">Nucleus</keyword>
<feature type="compositionally biased region" description="Polar residues" evidence="6">
    <location>
        <begin position="1"/>
        <end position="10"/>
    </location>
</feature>
<keyword evidence="2" id="KW-0479">Metal-binding</keyword>
<proteinExistence type="predicted"/>
<evidence type="ECO:0000256" key="3">
    <source>
        <dbReference type="ARBA" id="ARBA00022771"/>
    </source>
</evidence>
<organism evidence="7 8">
    <name type="scientific">Mycena albidolilacea</name>
    <dbReference type="NCBI Taxonomy" id="1033008"/>
    <lineage>
        <taxon>Eukaryota</taxon>
        <taxon>Fungi</taxon>
        <taxon>Dikarya</taxon>
        <taxon>Basidiomycota</taxon>
        <taxon>Agaricomycotina</taxon>
        <taxon>Agaricomycetes</taxon>
        <taxon>Agaricomycetidae</taxon>
        <taxon>Agaricales</taxon>
        <taxon>Marasmiineae</taxon>
        <taxon>Mycenaceae</taxon>
        <taxon>Mycena</taxon>
    </lineage>
</organism>
<gene>
    <name evidence="7" type="ORF">DFH08DRAFT_788004</name>
</gene>
<dbReference type="PANTHER" id="PTHR46481">
    <property type="entry name" value="ZINC FINGER BED DOMAIN-CONTAINING PROTEIN 4"/>
    <property type="match status" value="1"/>
</dbReference>
<evidence type="ECO:0000256" key="1">
    <source>
        <dbReference type="ARBA" id="ARBA00004123"/>
    </source>
</evidence>
<evidence type="ECO:0000256" key="4">
    <source>
        <dbReference type="ARBA" id="ARBA00022833"/>
    </source>
</evidence>
<keyword evidence="8" id="KW-1185">Reference proteome</keyword>
<reference evidence="7" key="1">
    <citation type="submission" date="2023-03" db="EMBL/GenBank/DDBJ databases">
        <title>Massive genome expansion in bonnet fungi (Mycena s.s.) driven by repeated elements and novel gene families across ecological guilds.</title>
        <authorList>
            <consortium name="Lawrence Berkeley National Laboratory"/>
            <person name="Harder C.B."/>
            <person name="Miyauchi S."/>
            <person name="Viragh M."/>
            <person name="Kuo A."/>
            <person name="Thoen E."/>
            <person name="Andreopoulos B."/>
            <person name="Lu D."/>
            <person name="Skrede I."/>
            <person name="Drula E."/>
            <person name="Henrissat B."/>
            <person name="Morin E."/>
            <person name="Kohler A."/>
            <person name="Barry K."/>
            <person name="LaButti K."/>
            <person name="Morin E."/>
            <person name="Salamov A."/>
            <person name="Lipzen A."/>
            <person name="Mereny Z."/>
            <person name="Hegedus B."/>
            <person name="Baldrian P."/>
            <person name="Stursova M."/>
            <person name="Weitz H."/>
            <person name="Taylor A."/>
            <person name="Grigoriev I.V."/>
            <person name="Nagy L.G."/>
            <person name="Martin F."/>
            <person name="Kauserud H."/>
        </authorList>
    </citation>
    <scope>NUCLEOTIDE SEQUENCE</scope>
    <source>
        <strain evidence="7">CBHHK002</strain>
    </source>
</reference>
<evidence type="ECO:0000313" key="8">
    <source>
        <dbReference type="Proteomes" id="UP001218218"/>
    </source>
</evidence>
<dbReference type="EMBL" id="JARIHO010000047">
    <property type="protein sequence ID" value="KAJ7323360.1"/>
    <property type="molecule type" value="Genomic_DNA"/>
</dbReference>
<evidence type="ECO:0000256" key="5">
    <source>
        <dbReference type="ARBA" id="ARBA00023242"/>
    </source>
</evidence>
<evidence type="ECO:0008006" key="9">
    <source>
        <dbReference type="Google" id="ProtNLM"/>
    </source>
</evidence>
<protein>
    <recommendedName>
        <fullName evidence="9">BED-type domain-containing protein</fullName>
    </recommendedName>
</protein>
<dbReference type="InterPro" id="IPR052035">
    <property type="entry name" value="ZnF_BED_domain_contain"/>
</dbReference>
<keyword evidence="3" id="KW-0863">Zinc-finger</keyword>
<dbReference type="AlphaFoldDB" id="A0AAD7EI35"/>
<accession>A0AAD7EI35</accession>
<comment type="subcellular location">
    <subcellularLocation>
        <location evidence="1">Nucleus</location>
    </subcellularLocation>
</comment>